<dbReference type="EC" id="4.2.1.134" evidence="4 14"/>
<dbReference type="GO" id="GO:0007034">
    <property type="term" value="P:vacuolar transport"/>
    <property type="evidence" value="ECO:0007669"/>
    <property type="project" value="EnsemblFungi"/>
</dbReference>
<evidence type="ECO:0000256" key="13">
    <source>
        <dbReference type="ARBA" id="ARBA00036671"/>
    </source>
</evidence>
<evidence type="ECO:0000256" key="3">
    <source>
        <dbReference type="ARBA" id="ARBA00007811"/>
    </source>
</evidence>
<dbReference type="UniPathway" id="UPA00094"/>
<accession>A0A1Y1VMY0</accession>
<dbReference type="GO" id="GO:0005789">
    <property type="term" value="C:endoplasmic reticulum membrane"/>
    <property type="evidence" value="ECO:0007669"/>
    <property type="project" value="UniProtKB-SubCell"/>
</dbReference>
<keyword evidence="12 14" id="KW-0456">Lyase</keyword>
<dbReference type="InterPro" id="IPR007482">
    <property type="entry name" value="Tyr_Pase-like_PTPLA"/>
</dbReference>
<keyword evidence="11 14" id="KW-0275">Fatty acid biosynthesis</keyword>
<keyword evidence="5 14" id="KW-0444">Lipid biosynthesis</keyword>
<feature type="transmembrane region" description="Helical" evidence="14">
    <location>
        <begin position="164"/>
        <end position="187"/>
    </location>
</feature>
<comment type="catalytic activity">
    <reaction evidence="13 14">
        <text>a very-long-chain (3R)-3-hydroxyacyl-CoA = a very-long-chain (2E)-enoyl-CoA + H2O</text>
        <dbReference type="Rhea" id="RHEA:45812"/>
        <dbReference type="ChEBI" id="CHEBI:15377"/>
        <dbReference type="ChEBI" id="CHEBI:83728"/>
        <dbReference type="ChEBI" id="CHEBI:85440"/>
        <dbReference type="EC" id="4.2.1.134"/>
    </reaction>
</comment>
<keyword evidence="7 14" id="KW-0276">Fatty acid metabolism</keyword>
<dbReference type="PANTHER" id="PTHR11035:SF3">
    <property type="entry name" value="VERY-LONG-CHAIN (3R)-3-HYDROXYACYL-COA DEHYDRATASE"/>
    <property type="match status" value="1"/>
</dbReference>
<evidence type="ECO:0000256" key="9">
    <source>
        <dbReference type="ARBA" id="ARBA00023098"/>
    </source>
</evidence>
<evidence type="ECO:0000313" key="16">
    <source>
        <dbReference type="EMBL" id="ORX60129.1"/>
    </source>
</evidence>
<evidence type="ECO:0000256" key="7">
    <source>
        <dbReference type="ARBA" id="ARBA00022832"/>
    </source>
</evidence>
<dbReference type="PANTHER" id="PTHR11035">
    <property type="entry name" value="VERY-LONG-CHAIN (3R)-3-HYDROXYACYL-COA DEHYDRATASE"/>
    <property type="match status" value="1"/>
</dbReference>
<dbReference type="OrthoDB" id="46988at2759"/>
<comment type="caution">
    <text evidence="14">Lacks conserved residue(s) required for the propagation of feature annotation.</text>
</comment>
<comment type="pathway">
    <text evidence="2 14">Lipid metabolism; fatty acid biosynthesis.</text>
</comment>
<evidence type="ECO:0000256" key="2">
    <source>
        <dbReference type="ARBA" id="ARBA00005194"/>
    </source>
</evidence>
<evidence type="ECO:0000256" key="6">
    <source>
        <dbReference type="ARBA" id="ARBA00022692"/>
    </source>
</evidence>
<dbReference type="AlphaFoldDB" id="A0A1Y1VMY0"/>
<dbReference type="GO" id="GO:0030148">
    <property type="term" value="P:sphingolipid biosynthetic process"/>
    <property type="evidence" value="ECO:0007669"/>
    <property type="project" value="EnsemblFungi"/>
</dbReference>
<comment type="subcellular location">
    <subcellularLocation>
        <location evidence="14">Endoplasmic reticulum membrane</location>
        <topology evidence="14">Multi-pass membrane protein</topology>
    </subcellularLocation>
    <subcellularLocation>
        <location evidence="1">Membrane</location>
        <topology evidence="1">Multi-pass membrane protein</topology>
    </subcellularLocation>
</comment>
<keyword evidence="6 14" id="KW-0812">Transmembrane</keyword>
<protein>
    <recommendedName>
        <fullName evidence="4 14">Very-long-chain (3R)-3-hydroxyacyl-CoA dehydratase</fullName>
        <ecNumber evidence="4 14">4.2.1.134</ecNumber>
    </recommendedName>
</protein>
<dbReference type="Proteomes" id="UP000193719">
    <property type="component" value="Unassembled WGS sequence"/>
</dbReference>
<evidence type="ECO:0000256" key="5">
    <source>
        <dbReference type="ARBA" id="ARBA00022516"/>
    </source>
</evidence>
<evidence type="ECO:0000313" key="17">
    <source>
        <dbReference type="Proteomes" id="UP000193719"/>
    </source>
</evidence>
<reference evidence="16 17" key="1">
    <citation type="submission" date="2016-08" db="EMBL/GenBank/DDBJ databases">
        <title>Genomes of anaerobic fungi encode conserved fungal cellulosomes for biomass hydrolysis.</title>
        <authorList>
            <consortium name="DOE Joint Genome Institute"/>
            <person name="Haitjema C.H."/>
            <person name="Gilmore S.P."/>
            <person name="Henske J.K."/>
            <person name="Solomon K.V."/>
            <person name="De Groot R."/>
            <person name="Kuo A."/>
            <person name="Mondo S.J."/>
            <person name="Salamov A.A."/>
            <person name="Labutti K."/>
            <person name="Zhao Z."/>
            <person name="Chiniquy J."/>
            <person name="Barry K."/>
            <person name="Brewer H.M."/>
            <person name="Purvine S.O."/>
            <person name="Wright A.T."/>
            <person name="Boxma B."/>
            <person name="Van Alen T."/>
            <person name="Hackstein J.H."/>
            <person name="Baker S.E."/>
            <person name="Grigoriev I.V."/>
            <person name="O'Malley M.A."/>
        </authorList>
    </citation>
    <scope>NUCLEOTIDE SEQUENCE [LARGE SCALE GENOMIC DNA]</scope>
    <source>
        <strain evidence="17">finn</strain>
    </source>
</reference>
<reference evidence="16 17" key="2">
    <citation type="submission" date="2016-08" db="EMBL/GenBank/DDBJ databases">
        <title>Pervasive Adenine N6-methylation of Active Genes in Fungi.</title>
        <authorList>
            <consortium name="DOE Joint Genome Institute"/>
            <person name="Mondo S.J."/>
            <person name="Dannebaum R.O."/>
            <person name="Kuo R.C."/>
            <person name="Labutti K."/>
            <person name="Haridas S."/>
            <person name="Kuo A."/>
            <person name="Salamov A."/>
            <person name="Ahrendt S.R."/>
            <person name="Lipzen A."/>
            <person name="Sullivan W."/>
            <person name="Andreopoulos W.B."/>
            <person name="Clum A."/>
            <person name="Lindquist E."/>
            <person name="Daum C."/>
            <person name="Ramamoorthy G.K."/>
            <person name="Gryganskyi A."/>
            <person name="Culley D."/>
            <person name="Magnuson J.K."/>
            <person name="James T.Y."/>
            <person name="O'Malley M.A."/>
            <person name="Stajich J.E."/>
            <person name="Spatafora J.W."/>
            <person name="Visel A."/>
            <person name="Grigoriev I.V."/>
        </authorList>
    </citation>
    <scope>NUCLEOTIDE SEQUENCE [LARGE SCALE GENOMIC DNA]</scope>
    <source>
        <strain evidence="17">finn</strain>
    </source>
</reference>
<evidence type="ECO:0000256" key="11">
    <source>
        <dbReference type="ARBA" id="ARBA00023160"/>
    </source>
</evidence>
<evidence type="ECO:0000256" key="15">
    <source>
        <dbReference type="SAM" id="MobiDB-lite"/>
    </source>
</evidence>
<dbReference type="GO" id="GO:0000324">
    <property type="term" value="C:fungal-type vacuole"/>
    <property type="evidence" value="ECO:0007669"/>
    <property type="project" value="EnsemblFungi"/>
</dbReference>
<dbReference type="GO" id="GO:0102158">
    <property type="term" value="F:very-long-chain (3R)-3-hydroxyacyl-CoA dehydratase activity"/>
    <property type="evidence" value="ECO:0007669"/>
    <property type="project" value="UniProtKB-EC"/>
</dbReference>
<dbReference type="GO" id="GO:0042761">
    <property type="term" value="P:very long-chain fatty acid biosynthetic process"/>
    <property type="evidence" value="ECO:0007669"/>
    <property type="project" value="TreeGrafter"/>
</dbReference>
<comment type="caution">
    <text evidence="16">The sequence shown here is derived from an EMBL/GenBank/DDBJ whole genome shotgun (WGS) entry which is preliminary data.</text>
</comment>
<keyword evidence="17" id="KW-1185">Reference proteome</keyword>
<feature type="transmembrane region" description="Helical" evidence="14">
    <location>
        <begin position="193"/>
        <end position="213"/>
    </location>
</feature>
<dbReference type="STRING" id="1754191.A0A1Y1VMY0"/>
<feature type="transmembrane region" description="Helical" evidence="14">
    <location>
        <begin position="126"/>
        <end position="144"/>
    </location>
</feature>
<gene>
    <name evidence="16" type="ORF">BCR36DRAFT_579575</name>
</gene>
<feature type="compositionally biased region" description="Basic residues" evidence="15">
    <location>
        <begin position="1"/>
        <end position="11"/>
    </location>
</feature>
<feature type="region of interest" description="Disordered" evidence="15">
    <location>
        <begin position="1"/>
        <end position="20"/>
    </location>
</feature>
<dbReference type="Pfam" id="PF04387">
    <property type="entry name" value="PTPLA"/>
    <property type="match status" value="1"/>
</dbReference>
<feature type="transmembrane region" description="Helical" evidence="14">
    <location>
        <begin position="30"/>
        <end position="51"/>
    </location>
</feature>
<comment type="function">
    <text evidence="14">Catalyzes the third of the four reactions of the long-chain fatty acids elongation cycle. This endoplasmic reticulum-bound enzymatic process, allows the addition of two carbons to the chain of long- and very long-chain fatty acids/VLCFAs per cycle. This enzyme catalyzes the dehydration of the 3-hydroxyacyl-CoA intermediate into trans-2,3-enoyl-CoA, within each cycle of fatty acid elongation. Thereby, it participates to the production of VLCFAs of different chain lengths that are involved in multiple biological processes as precursors of membrane lipids and lipid mediators.</text>
</comment>
<comment type="similarity">
    <text evidence="3 14">Belongs to the very long-chain fatty acids dehydratase HACD family.</text>
</comment>
<keyword evidence="10 14" id="KW-0472">Membrane</keyword>
<dbReference type="EMBL" id="MCFH01000002">
    <property type="protein sequence ID" value="ORX60129.1"/>
    <property type="molecule type" value="Genomic_DNA"/>
</dbReference>
<keyword evidence="14" id="KW-0256">Endoplasmic reticulum</keyword>
<evidence type="ECO:0000256" key="4">
    <source>
        <dbReference type="ARBA" id="ARBA00013122"/>
    </source>
</evidence>
<organism evidence="16 17">
    <name type="scientific">Piromyces finnis</name>
    <dbReference type="NCBI Taxonomy" id="1754191"/>
    <lineage>
        <taxon>Eukaryota</taxon>
        <taxon>Fungi</taxon>
        <taxon>Fungi incertae sedis</taxon>
        <taxon>Chytridiomycota</taxon>
        <taxon>Chytridiomycota incertae sedis</taxon>
        <taxon>Neocallimastigomycetes</taxon>
        <taxon>Neocallimastigales</taxon>
        <taxon>Neocallimastigaceae</taxon>
        <taxon>Piromyces</taxon>
    </lineage>
</organism>
<keyword evidence="8 14" id="KW-1133">Transmembrane helix</keyword>
<proteinExistence type="inferred from homology"/>
<sequence length="232" mass="27122">MTNKKVARATPKKPQASKPKRKEKPLFVKLYLFVYNMLSFAGWSYVLLLLIKTLIETNGDYSKVYDNIRNELTIVQACASLEILHSLIGFVPSPVFTTTCQVFSRLFVSYFVLYFTNDSKTYQSPFLSLMVIAWCVTEVIRYLYYALNIFKIQVKILTWIRYTFFYVLYPVGASSECVLIYTAIPAIAKINQYLPYVCYMTLLFYIPLFPMLYMHMIKQRKHVLGGKKKKTQ</sequence>
<evidence type="ECO:0000256" key="12">
    <source>
        <dbReference type="ARBA" id="ARBA00023239"/>
    </source>
</evidence>
<evidence type="ECO:0000256" key="10">
    <source>
        <dbReference type="ARBA" id="ARBA00023136"/>
    </source>
</evidence>
<evidence type="ECO:0000256" key="14">
    <source>
        <dbReference type="RuleBase" id="RU363109"/>
    </source>
</evidence>
<dbReference type="GO" id="GO:0030497">
    <property type="term" value="P:fatty acid elongation"/>
    <property type="evidence" value="ECO:0007669"/>
    <property type="project" value="EnsemblFungi"/>
</dbReference>
<evidence type="ECO:0000256" key="1">
    <source>
        <dbReference type="ARBA" id="ARBA00004141"/>
    </source>
</evidence>
<keyword evidence="9 14" id="KW-0443">Lipid metabolism</keyword>
<name>A0A1Y1VMY0_9FUNG</name>
<evidence type="ECO:0000256" key="8">
    <source>
        <dbReference type="ARBA" id="ARBA00022989"/>
    </source>
</evidence>